<keyword evidence="4" id="KW-0175">Coiled coil</keyword>
<dbReference type="GeneID" id="94192415"/>
<evidence type="ECO:0000313" key="5">
    <source>
        <dbReference type="EMBL" id="GIX60932.1"/>
    </source>
</evidence>
<dbReference type="RefSeq" id="XP_067713003.1">
    <property type="nucleotide sequence ID" value="XM_067856902.1"/>
</dbReference>
<dbReference type="InterPro" id="IPR004226">
    <property type="entry name" value="TBCA"/>
</dbReference>
<evidence type="ECO:0000256" key="4">
    <source>
        <dbReference type="SAM" id="Coils"/>
    </source>
</evidence>
<dbReference type="SUPFAM" id="SSF46988">
    <property type="entry name" value="Tubulin chaperone cofactor A"/>
    <property type="match status" value="1"/>
</dbReference>
<dbReference type="Proteomes" id="UP001497744">
    <property type="component" value="Unassembled WGS sequence"/>
</dbReference>
<dbReference type="AlphaFoldDB" id="A0AAV4LMF3"/>
<comment type="subcellular location">
    <subcellularLocation>
        <location evidence="3">Cytoplasm</location>
        <location evidence="3">Cytoskeleton</location>
    </subcellularLocation>
</comment>
<name>A0AAV4LMF3_BABCB</name>
<sequence>MNDEQEIKYSAVKRLMRELNYYRDELAALRSSLANAKDEFEIKKYNMMVTESLAVMRSTRDKMAEYVRELAEHGVEAPSDVKAAMDANI</sequence>
<comment type="subunit">
    <text evidence="3">Supercomplex made of cofactors A to E. Cofactors A and D function by capturing and stabilizing tubulin in a quasi-native conformation. Cofactor E binds to the cofactor D-tubulin complex; interaction with cofactor C then causes the release of tubulin polypeptides that are committed to the native state.</text>
</comment>
<keyword evidence="3" id="KW-0206">Cytoskeleton</keyword>
<accession>A0AAV4LMF3</accession>
<comment type="similarity">
    <text evidence="1 3">Belongs to the TBCA family.</text>
</comment>
<organism evidence="5 6">
    <name type="scientific">Babesia caballi</name>
    <dbReference type="NCBI Taxonomy" id="5871"/>
    <lineage>
        <taxon>Eukaryota</taxon>
        <taxon>Sar</taxon>
        <taxon>Alveolata</taxon>
        <taxon>Apicomplexa</taxon>
        <taxon>Aconoidasida</taxon>
        <taxon>Piroplasmida</taxon>
        <taxon>Babesiidae</taxon>
        <taxon>Babesia</taxon>
    </lineage>
</organism>
<evidence type="ECO:0000256" key="1">
    <source>
        <dbReference type="ARBA" id="ARBA00006806"/>
    </source>
</evidence>
<comment type="caution">
    <text evidence="5">The sequence shown here is derived from an EMBL/GenBank/DDBJ whole genome shotgun (WGS) entry which is preliminary data.</text>
</comment>
<dbReference type="GO" id="GO:0048487">
    <property type="term" value="F:beta-tubulin binding"/>
    <property type="evidence" value="ECO:0007669"/>
    <property type="project" value="InterPro"/>
</dbReference>
<evidence type="ECO:0000313" key="6">
    <source>
        <dbReference type="Proteomes" id="UP001497744"/>
    </source>
</evidence>
<dbReference type="GO" id="GO:0005874">
    <property type="term" value="C:microtubule"/>
    <property type="evidence" value="ECO:0007669"/>
    <property type="project" value="UniProtKB-KW"/>
</dbReference>
<evidence type="ECO:0000256" key="3">
    <source>
        <dbReference type="RuleBase" id="RU364030"/>
    </source>
</evidence>
<keyword evidence="3" id="KW-0493">Microtubule</keyword>
<feature type="coiled-coil region" evidence="4">
    <location>
        <begin position="12"/>
        <end position="39"/>
    </location>
</feature>
<keyword evidence="3" id="KW-0963">Cytoplasm</keyword>
<dbReference type="InterPro" id="IPR036126">
    <property type="entry name" value="TBCA_sf"/>
</dbReference>
<keyword evidence="2 3" id="KW-0143">Chaperone</keyword>
<dbReference type="Pfam" id="PF02970">
    <property type="entry name" value="TBCA"/>
    <property type="match status" value="1"/>
</dbReference>
<protein>
    <recommendedName>
        <fullName evidence="3">Tubulin-specific chaperone A</fullName>
    </recommendedName>
</protein>
<evidence type="ECO:0000256" key="2">
    <source>
        <dbReference type="ARBA" id="ARBA00023186"/>
    </source>
</evidence>
<dbReference type="GO" id="GO:0007021">
    <property type="term" value="P:tubulin complex assembly"/>
    <property type="evidence" value="ECO:0007669"/>
    <property type="project" value="UniProtKB-UniRule"/>
</dbReference>
<gene>
    <name evidence="5" type="ORF">BcabD6B2_03670</name>
</gene>
<reference evidence="5 6" key="1">
    <citation type="submission" date="2021-06" db="EMBL/GenBank/DDBJ databases">
        <title>Genome sequence of Babesia caballi.</title>
        <authorList>
            <person name="Yamagishi J."/>
            <person name="Kidaka T."/>
            <person name="Ochi A."/>
        </authorList>
    </citation>
    <scope>NUCLEOTIDE SEQUENCE [LARGE SCALE GENOMIC DNA]</scope>
    <source>
        <strain evidence="5">USDA-D6B2</strain>
    </source>
</reference>
<keyword evidence="6" id="KW-1185">Reference proteome</keyword>
<dbReference type="Gene3D" id="1.20.58.90">
    <property type="match status" value="1"/>
</dbReference>
<dbReference type="GO" id="GO:0007023">
    <property type="term" value="P:post-chaperonin tubulin folding pathway"/>
    <property type="evidence" value="ECO:0007669"/>
    <property type="project" value="UniProtKB-UniRule"/>
</dbReference>
<dbReference type="EMBL" id="BPLF01000001">
    <property type="protein sequence ID" value="GIX60932.1"/>
    <property type="molecule type" value="Genomic_DNA"/>
</dbReference>
<proteinExistence type="inferred from homology"/>